<dbReference type="Proteomes" id="UP000467700">
    <property type="component" value="Unassembled WGS sequence"/>
</dbReference>
<dbReference type="EMBL" id="CACVBS010000057">
    <property type="protein sequence ID" value="CAA7266804.1"/>
    <property type="molecule type" value="Genomic_DNA"/>
</dbReference>
<comment type="caution">
    <text evidence="2">The sequence shown here is derived from an EMBL/GenBank/DDBJ whole genome shotgun (WGS) entry which is preliminary data.</text>
</comment>
<sequence>MDYSSPSPYPPSSPSVTSDDEDMEPLSKASLRSSIMALSETKLRAILLKLADSNPRFQRAITKEVAYAQPLLDSPPTTPTNATHHRKRRSKTRNHCKSLSGASTPSQSKRKPTLALAHLDEAAFAYHPGHLEEETYEFLSRTPDDVTFQVVRTITMWSCCDEDEQSPGCMTVPAFPLPMSSDHQSSVCSIEFSHPDVFPDSDLERHHEALARDLGPPTSAAGRCSGAAQKDELVH</sequence>
<feature type="region of interest" description="Disordered" evidence="1">
    <location>
        <begin position="70"/>
        <end position="112"/>
    </location>
</feature>
<dbReference type="AlphaFoldDB" id="A0A8S0VYE1"/>
<protein>
    <submittedName>
        <fullName evidence="2">Uncharacterized protein</fullName>
    </submittedName>
</protein>
<proteinExistence type="predicted"/>
<accession>A0A8S0VYE1</accession>
<name>A0A8S0VYE1_CYCAE</name>
<feature type="compositionally biased region" description="Basic residues" evidence="1">
    <location>
        <begin position="83"/>
        <end position="96"/>
    </location>
</feature>
<dbReference type="OrthoDB" id="2972176at2759"/>
<evidence type="ECO:0000313" key="2">
    <source>
        <dbReference type="EMBL" id="CAA7266804.1"/>
    </source>
</evidence>
<organism evidence="2 3">
    <name type="scientific">Cyclocybe aegerita</name>
    <name type="common">Black poplar mushroom</name>
    <name type="synonym">Agrocybe aegerita</name>
    <dbReference type="NCBI Taxonomy" id="1973307"/>
    <lineage>
        <taxon>Eukaryota</taxon>
        <taxon>Fungi</taxon>
        <taxon>Dikarya</taxon>
        <taxon>Basidiomycota</taxon>
        <taxon>Agaricomycotina</taxon>
        <taxon>Agaricomycetes</taxon>
        <taxon>Agaricomycetidae</taxon>
        <taxon>Agaricales</taxon>
        <taxon>Agaricineae</taxon>
        <taxon>Bolbitiaceae</taxon>
        <taxon>Cyclocybe</taxon>
    </lineage>
</organism>
<feature type="region of interest" description="Disordered" evidence="1">
    <location>
        <begin position="213"/>
        <end position="235"/>
    </location>
</feature>
<feature type="region of interest" description="Disordered" evidence="1">
    <location>
        <begin position="1"/>
        <end position="28"/>
    </location>
</feature>
<keyword evidence="3" id="KW-1185">Reference proteome</keyword>
<reference evidence="2 3" key="1">
    <citation type="submission" date="2020-01" db="EMBL/GenBank/DDBJ databases">
        <authorList>
            <person name="Gupta K D."/>
        </authorList>
    </citation>
    <scope>NUCLEOTIDE SEQUENCE [LARGE SCALE GENOMIC DNA]</scope>
</reference>
<gene>
    <name evidence="2" type="ORF">AAE3_LOCUS9259</name>
</gene>
<evidence type="ECO:0000256" key="1">
    <source>
        <dbReference type="SAM" id="MobiDB-lite"/>
    </source>
</evidence>
<evidence type="ECO:0000313" key="3">
    <source>
        <dbReference type="Proteomes" id="UP000467700"/>
    </source>
</evidence>